<feature type="compositionally biased region" description="Polar residues" evidence="4">
    <location>
        <begin position="1156"/>
        <end position="1178"/>
    </location>
</feature>
<dbReference type="Gene3D" id="1.25.40.20">
    <property type="entry name" value="Ankyrin repeat-containing domain"/>
    <property type="match status" value="1"/>
</dbReference>
<dbReference type="InterPro" id="IPR009091">
    <property type="entry name" value="RCC1/BLIP-II"/>
</dbReference>
<comment type="caution">
    <text evidence="6">The sequence shown here is derived from an EMBL/GenBank/DDBJ whole genome shotgun (WGS) entry which is preliminary data.</text>
</comment>
<evidence type="ECO:0000313" key="7">
    <source>
        <dbReference type="Proteomes" id="UP000820818"/>
    </source>
</evidence>
<evidence type="ECO:0000256" key="4">
    <source>
        <dbReference type="SAM" id="MobiDB-lite"/>
    </source>
</evidence>
<evidence type="ECO:0000256" key="1">
    <source>
        <dbReference type="ARBA" id="ARBA00022737"/>
    </source>
</evidence>
<evidence type="ECO:0000259" key="5">
    <source>
        <dbReference type="PROSITE" id="PS50097"/>
    </source>
</evidence>
<feature type="repeat" description="RCC1" evidence="3">
    <location>
        <begin position="141"/>
        <end position="192"/>
    </location>
</feature>
<feature type="compositionally biased region" description="Basic residues" evidence="4">
    <location>
        <begin position="1095"/>
        <end position="1105"/>
    </location>
</feature>
<sequence>MWEECTTKCCSKKHADYIFSAILAGSQYEEMAVKLLPTCANIATNKDSFGRTGLQIAASFGRMKILLWLCSHEAHINSKDEESGYSALHRSFYFGQLQASRALLQNNASLFQPLDNDNMSPFDHLIQDRSDFEAHDPKHPCEAYVWGSNCNFGLGKQQSPEAPELLDAFPKGSGGVKQVTMNKFHSVFVTSSGQAFSCGIGQGGKLGLGSEATVIIPQKICLEAENCVNNKTKKSTVILEAALGTHHTILLTETGNVLSFGVNAHHQLGHNPPPSQLVAPKVLSRFEDKSNGVTIKGICASRYHSVFWCANNVYTCGLNAGALGHNKGEKTVTTPKRVPLLSEQVPTITHVAASDGATAIATGSGHVYVLHEYQCRKIASKQFDLAKIVMAGGKLDFSEEDLVVENIAFQVLLLTKSGKVFVWSQTNPVLTRCTFRGSPFCVMKDIALFRNSLAFVNREGEAFVGTVANTSPGKRKAESQSTVEQISTRTEFLKREQFVQIHIQRIPGIHRATSIACDPTGKNFAVTQIKPTAPMQNIAQVHILSSQLKEDLKQLFLDADPFDLIHDIVFVVGSRKFAAHRFILAVNCNAFYQKVCDPSRSLESDNKTFHITEVPAEVFELILEFIYTGTCAIFEKEVAAWNLSFLHSEECMHQYISTGNDPSITNQKIISDGENSDDRGAPWRLLRMVQFHAKNVGVRKLADILEKAHITNSGVVRNDHFLLQPKQWNRLSGETFYDVKLLSVDGKEFNAHRVVLAARSDYFRSMFGCVWVESMISQEIRLPIHSVVLEVILEYLYEDKASKIEKSEDVDWIGNCLVSADLLLVPRLVSICESALAGLLAMKNVAKMLEFATMYNAVQLKVSCMYFMCYNLPAVVELRIWNNLDEEVMKNLTDFYHQFNPRIRSRVPTATMHKQLNQDNLNVHSITESFADVTLSSFKREQEAKKKKFRKKSGKKGGEVKDHHPPPVESMELTSNVKPINDNPASLKKEGWLKVDKPRKRNKSLNHEIPPAEPIPSSSPPKSQITDKSNTLLGVRSKEFAGNTRGPPNSAERTRAFSSSEPGGTPEKQNNLTLFEMATTVFQTATNSPENEKNKKFRKLSQKQRKLQETHAVAATANGSSPWKSLDSFVGTNGKEIAGSSADNEKGAVHAEDSVKTPTKIQSVWGSPEKTNNVSKSQVPEGEESSLPLQHIIAKEKLQRKNLIKISTKPLRLTLIEEKAMEELAKFYGADQIDDEFIVVERILPLAPAVPIWSSGKDNKSTKPKPKFRSFSMSESGI</sequence>
<dbReference type="Pfam" id="PF00651">
    <property type="entry name" value="BTB"/>
    <property type="match status" value="2"/>
</dbReference>
<feature type="compositionally biased region" description="Polar residues" evidence="4">
    <location>
        <begin position="1056"/>
        <end position="1073"/>
    </location>
</feature>
<dbReference type="Pfam" id="PF00415">
    <property type="entry name" value="RCC1"/>
    <property type="match status" value="2"/>
</dbReference>
<dbReference type="PANTHER" id="PTHR22872">
    <property type="entry name" value="BTK-BINDING PROTEIN-RELATED"/>
    <property type="match status" value="1"/>
</dbReference>
<dbReference type="Gene3D" id="3.30.710.10">
    <property type="entry name" value="Potassium Channel Kv1.1, Chain A"/>
    <property type="match status" value="2"/>
</dbReference>
<feature type="compositionally biased region" description="Polar residues" evidence="4">
    <location>
        <begin position="1022"/>
        <end position="1032"/>
    </location>
</feature>
<dbReference type="SUPFAM" id="SSF48403">
    <property type="entry name" value="Ankyrin repeat"/>
    <property type="match status" value="1"/>
</dbReference>
<dbReference type="PROSITE" id="PS50088">
    <property type="entry name" value="ANK_REPEAT"/>
    <property type="match status" value="1"/>
</dbReference>
<keyword evidence="2" id="KW-0040">ANK repeat</keyword>
<dbReference type="AlphaFoldDB" id="A0AAD5LNZ0"/>
<dbReference type="InterPro" id="IPR036770">
    <property type="entry name" value="Ankyrin_rpt-contain_sf"/>
</dbReference>
<dbReference type="CDD" id="cd18500">
    <property type="entry name" value="BACK_IBtk"/>
    <property type="match status" value="1"/>
</dbReference>
<dbReference type="PROSITE" id="PS50097">
    <property type="entry name" value="BTB"/>
    <property type="match status" value="2"/>
</dbReference>
<dbReference type="InterPro" id="IPR011333">
    <property type="entry name" value="SKP1/BTB/POZ_sf"/>
</dbReference>
<dbReference type="InterPro" id="IPR051625">
    <property type="entry name" value="Signaling_Regulatory_Domain"/>
</dbReference>
<evidence type="ECO:0000256" key="3">
    <source>
        <dbReference type="PROSITE-ProRule" id="PRU00235"/>
    </source>
</evidence>
<feature type="domain" description="BTB" evidence="5">
    <location>
        <begin position="566"/>
        <end position="635"/>
    </location>
</feature>
<keyword evidence="7" id="KW-1185">Reference proteome</keyword>
<evidence type="ECO:0000256" key="2">
    <source>
        <dbReference type="PROSITE-ProRule" id="PRU00023"/>
    </source>
</evidence>
<dbReference type="Proteomes" id="UP000820818">
    <property type="component" value="Linkage Group LG1"/>
</dbReference>
<evidence type="ECO:0000313" key="6">
    <source>
        <dbReference type="EMBL" id="KAI9565778.1"/>
    </source>
</evidence>
<feature type="region of interest" description="Disordered" evidence="4">
    <location>
        <begin position="1137"/>
        <end position="1186"/>
    </location>
</feature>
<dbReference type="Pfam" id="PF12796">
    <property type="entry name" value="Ank_2"/>
    <property type="match status" value="1"/>
</dbReference>
<dbReference type="Gene3D" id="2.130.10.30">
    <property type="entry name" value="Regulator of chromosome condensation 1/beta-lactamase-inhibitor protein II"/>
    <property type="match status" value="1"/>
</dbReference>
<dbReference type="EMBL" id="WJBH02000001">
    <property type="protein sequence ID" value="KAI9565778.1"/>
    <property type="molecule type" value="Genomic_DNA"/>
</dbReference>
<dbReference type="SMART" id="SM00225">
    <property type="entry name" value="BTB"/>
    <property type="match status" value="2"/>
</dbReference>
<feature type="compositionally biased region" description="Basic and acidic residues" evidence="4">
    <location>
        <begin position="956"/>
        <end position="966"/>
    </location>
</feature>
<feature type="repeat" description="RCC1" evidence="3">
    <location>
        <begin position="255"/>
        <end position="311"/>
    </location>
</feature>
<dbReference type="InterPro" id="IPR000210">
    <property type="entry name" value="BTB/POZ_dom"/>
</dbReference>
<protein>
    <recommendedName>
        <fullName evidence="5">BTB domain-containing protein</fullName>
    </recommendedName>
</protein>
<dbReference type="PROSITE" id="PS50012">
    <property type="entry name" value="RCC1_3"/>
    <property type="match status" value="3"/>
</dbReference>
<feature type="region of interest" description="Disordered" evidence="4">
    <location>
        <begin position="941"/>
        <end position="1122"/>
    </location>
</feature>
<accession>A0AAD5LNZ0</accession>
<feature type="domain" description="BTB" evidence="5">
    <location>
        <begin position="737"/>
        <end position="805"/>
    </location>
</feature>
<keyword evidence="1" id="KW-0677">Repeat</keyword>
<feature type="repeat" description="ANK" evidence="2">
    <location>
        <begin position="49"/>
        <end position="81"/>
    </location>
</feature>
<feature type="compositionally biased region" description="Basic and acidic residues" evidence="4">
    <location>
        <begin position="1143"/>
        <end position="1155"/>
    </location>
</feature>
<dbReference type="SUPFAM" id="SSF50985">
    <property type="entry name" value="RCC1/BLIP-II"/>
    <property type="match status" value="1"/>
</dbReference>
<gene>
    <name evidence="6" type="ORF">GHT06_009572</name>
</gene>
<feature type="compositionally biased region" description="Basic and acidic residues" evidence="4">
    <location>
        <begin position="987"/>
        <end position="996"/>
    </location>
</feature>
<feature type="compositionally biased region" description="Basic residues" evidence="4">
    <location>
        <begin position="945"/>
        <end position="955"/>
    </location>
</feature>
<organism evidence="6 7">
    <name type="scientific">Daphnia sinensis</name>
    <dbReference type="NCBI Taxonomy" id="1820382"/>
    <lineage>
        <taxon>Eukaryota</taxon>
        <taxon>Metazoa</taxon>
        <taxon>Ecdysozoa</taxon>
        <taxon>Arthropoda</taxon>
        <taxon>Crustacea</taxon>
        <taxon>Branchiopoda</taxon>
        <taxon>Diplostraca</taxon>
        <taxon>Cladocera</taxon>
        <taxon>Anomopoda</taxon>
        <taxon>Daphniidae</taxon>
        <taxon>Daphnia</taxon>
        <taxon>Daphnia similis group</taxon>
    </lineage>
</organism>
<dbReference type="InterPro" id="IPR002110">
    <property type="entry name" value="Ankyrin_rpt"/>
</dbReference>
<dbReference type="SUPFAM" id="SSF54695">
    <property type="entry name" value="POZ domain"/>
    <property type="match status" value="2"/>
</dbReference>
<reference evidence="6 7" key="1">
    <citation type="submission" date="2022-05" db="EMBL/GenBank/DDBJ databases">
        <title>A multi-omics perspective on studying reproductive biology in Daphnia sinensis.</title>
        <authorList>
            <person name="Jia J."/>
        </authorList>
    </citation>
    <scope>NUCLEOTIDE SEQUENCE [LARGE SCALE GENOMIC DNA]</scope>
    <source>
        <strain evidence="6 7">WSL</strain>
    </source>
</reference>
<name>A0AAD5LNZ0_9CRUS</name>
<dbReference type="SMART" id="SM00248">
    <property type="entry name" value="ANK"/>
    <property type="match status" value="2"/>
</dbReference>
<dbReference type="PANTHER" id="PTHR22872:SF2">
    <property type="entry name" value="INHIBITOR OF BRUTON TYROSINE KINASE"/>
    <property type="match status" value="1"/>
</dbReference>
<feature type="repeat" description="RCC1" evidence="3">
    <location>
        <begin position="193"/>
        <end position="254"/>
    </location>
</feature>
<dbReference type="InterPro" id="IPR000408">
    <property type="entry name" value="Reg_chr_condens"/>
</dbReference>
<proteinExistence type="predicted"/>
<feature type="region of interest" description="Disordered" evidence="4">
    <location>
        <begin position="1254"/>
        <end position="1278"/>
    </location>
</feature>
<feature type="compositionally biased region" description="Polar residues" evidence="4">
    <location>
        <begin position="1080"/>
        <end position="1089"/>
    </location>
</feature>
<dbReference type="Gene3D" id="1.25.40.420">
    <property type="match status" value="1"/>
</dbReference>